<feature type="domain" description="AB hydrolase-1" evidence="1">
    <location>
        <begin position="24"/>
        <end position="250"/>
    </location>
</feature>
<dbReference type="Pfam" id="PF00561">
    <property type="entry name" value="Abhydrolase_1"/>
    <property type="match status" value="1"/>
</dbReference>
<dbReference type="PRINTS" id="PR00412">
    <property type="entry name" value="EPOXHYDRLASE"/>
</dbReference>
<organism evidence="2 3">
    <name type="scientific">Oryzomicrobium terrae</name>
    <dbReference type="NCBI Taxonomy" id="1735038"/>
    <lineage>
        <taxon>Bacteria</taxon>
        <taxon>Pseudomonadati</taxon>
        <taxon>Pseudomonadota</taxon>
        <taxon>Betaproteobacteria</taxon>
        <taxon>Rhodocyclales</taxon>
        <taxon>Rhodocyclaceae</taxon>
        <taxon>Oryzomicrobium</taxon>
    </lineage>
</organism>
<accession>A0A5C1E9T5</accession>
<dbReference type="InterPro" id="IPR000639">
    <property type="entry name" value="Epox_hydrolase-like"/>
</dbReference>
<dbReference type="KEGG" id="otr:OTERR_19690"/>
<evidence type="ECO:0000313" key="3">
    <source>
        <dbReference type="Proteomes" id="UP000323671"/>
    </source>
</evidence>
<keyword evidence="3" id="KW-1185">Reference proteome</keyword>
<dbReference type="PANTHER" id="PTHR43194">
    <property type="entry name" value="HYDROLASE ALPHA/BETA FOLD FAMILY"/>
    <property type="match status" value="1"/>
</dbReference>
<dbReference type="InterPro" id="IPR050228">
    <property type="entry name" value="Carboxylesterase_BioH"/>
</dbReference>
<dbReference type="RefSeq" id="WP_149425664.1">
    <property type="nucleotide sequence ID" value="NZ_CP022579.1"/>
</dbReference>
<evidence type="ECO:0000259" key="1">
    <source>
        <dbReference type="Pfam" id="PF00561"/>
    </source>
</evidence>
<reference evidence="2 3" key="1">
    <citation type="submission" date="2017-07" db="EMBL/GenBank/DDBJ databases">
        <title>Complete genome sequence of Oryzomicrobium terrae TPP412.</title>
        <authorList>
            <person name="Chiu L.-W."/>
            <person name="Lo K.-J."/>
            <person name="Tsai Y.-M."/>
            <person name="Lin S.-S."/>
            <person name="Kuo C.-H."/>
            <person name="Liu C.-T."/>
        </authorList>
    </citation>
    <scope>NUCLEOTIDE SEQUENCE [LARGE SCALE GENOMIC DNA]</scope>
    <source>
        <strain evidence="2 3">TPP412</strain>
    </source>
</reference>
<dbReference type="SUPFAM" id="SSF53474">
    <property type="entry name" value="alpha/beta-Hydrolases"/>
    <property type="match status" value="1"/>
</dbReference>
<keyword evidence="2" id="KW-0378">Hydrolase</keyword>
<protein>
    <submittedName>
        <fullName evidence="2">Alpha/beta hydrolase fold</fullName>
    </submittedName>
</protein>
<gene>
    <name evidence="2" type="ORF">OTERR_19690</name>
</gene>
<dbReference type="InterPro" id="IPR029058">
    <property type="entry name" value="AB_hydrolase_fold"/>
</dbReference>
<evidence type="ECO:0000313" key="2">
    <source>
        <dbReference type="EMBL" id="QEL65445.1"/>
    </source>
</evidence>
<dbReference type="InterPro" id="IPR000073">
    <property type="entry name" value="AB_hydrolase_1"/>
</dbReference>
<dbReference type="Proteomes" id="UP000323671">
    <property type="component" value="Chromosome"/>
</dbReference>
<dbReference type="PRINTS" id="PR00111">
    <property type="entry name" value="ABHYDROLASE"/>
</dbReference>
<dbReference type="EMBL" id="CP022579">
    <property type="protein sequence ID" value="QEL65445.1"/>
    <property type="molecule type" value="Genomic_DNA"/>
</dbReference>
<name>A0A5C1E9T5_9RHOO</name>
<dbReference type="PANTHER" id="PTHR43194:SF5">
    <property type="entry name" value="PIMELOYL-[ACYL-CARRIER PROTEIN] METHYL ESTER ESTERASE"/>
    <property type="match status" value="1"/>
</dbReference>
<sequence length="262" mass="27259">MELTVNHHPVFVYTGGVAFDPARPAVVFIHGAAHDHSVWALQTRYLAHHGHAVLAPDLPGHGRSGGAPLASVEALADWVIALLDAAGLDKAVLVGHSMGAMTVLEAAARHPARVSKIALLGAAFPMGVSEALLAAAQDDPETAYKMVNLWSHAPATHVGGNPTPGVWQTGLNLAIMRRSKPGVLHRDLLNCQAYLGGLEAAAKVACPALLVCADRDLMTPPRAVQGLRDAIAGVKVASIAGAGHAMMAERPDAVLDALRDFV</sequence>
<dbReference type="Gene3D" id="3.40.50.1820">
    <property type="entry name" value="alpha/beta hydrolase"/>
    <property type="match status" value="1"/>
</dbReference>
<dbReference type="AlphaFoldDB" id="A0A5C1E9T5"/>
<proteinExistence type="predicted"/>
<dbReference type="GO" id="GO:0016787">
    <property type="term" value="F:hydrolase activity"/>
    <property type="evidence" value="ECO:0007669"/>
    <property type="project" value="UniProtKB-KW"/>
</dbReference>